<dbReference type="EMBL" id="CAEZVF010000077">
    <property type="protein sequence ID" value="CAB4621881.1"/>
    <property type="molecule type" value="Genomic_DNA"/>
</dbReference>
<dbReference type="HAMAP" id="MF_00048">
    <property type="entry name" value="UPF0102"/>
    <property type="match status" value="1"/>
</dbReference>
<name>A0A6J6I604_9ZZZZ</name>
<evidence type="ECO:0000313" key="1">
    <source>
        <dbReference type="EMBL" id="CAB4533977.1"/>
    </source>
</evidence>
<evidence type="ECO:0000313" key="2">
    <source>
        <dbReference type="EMBL" id="CAB4621881.1"/>
    </source>
</evidence>
<dbReference type="PANTHER" id="PTHR34039:SF1">
    <property type="entry name" value="UPF0102 PROTEIN YRAN"/>
    <property type="match status" value="1"/>
</dbReference>
<dbReference type="SUPFAM" id="SSF52980">
    <property type="entry name" value="Restriction endonuclease-like"/>
    <property type="match status" value="1"/>
</dbReference>
<proteinExistence type="inferred from homology"/>
<dbReference type="Pfam" id="PF02021">
    <property type="entry name" value="UPF0102"/>
    <property type="match status" value="1"/>
</dbReference>
<dbReference type="NCBIfam" id="NF009150">
    <property type="entry name" value="PRK12497.1-3"/>
    <property type="match status" value="1"/>
</dbReference>
<organism evidence="2">
    <name type="scientific">freshwater metagenome</name>
    <dbReference type="NCBI Taxonomy" id="449393"/>
    <lineage>
        <taxon>unclassified sequences</taxon>
        <taxon>metagenomes</taxon>
        <taxon>ecological metagenomes</taxon>
    </lineage>
</organism>
<dbReference type="PANTHER" id="PTHR34039">
    <property type="entry name" value="UPF0102 PROTEIN YRAN"/>
    <property type="match status" value="1"/>
</dbReference>
<accession>A0A6J6I604</accession>
<sequence>MLCVMKASKRHHLVLGRRGEDLAAAYLCDQGLVILDRNWRCSMGEIDIVARDGDVVVMCEVKTRSSHRFGSPFEAITTQKANRLQRLAFAWLQEQGLGPRELRFDVVAIVDSGMGEPELTHHQHVV</sequence>
<reference evidence="2" key="1">
    <citation type="submission" date="2020-05" db="EMBL/GenBank/DDBJ databases">
        <authorList>
            <person name="Chiriac C."/>
            <person name="Salcher M."/>
            <person name="Ghai R."/>
            <person name="Kavagutti S V."/>
        </authorList>
    </citation>
    <scope>NUCLEOTIDE SEQUENCE</scope>
</reference>
<dbReference type="NCBIfam" id="TIGR00252">
    <property type="entry name" value="YraN family protein"/>
    <property type="match status" value="1"/>
</dbReference>
<gene>
    <name evidence="1" type="ORF">UFOPK1446_00003</name>
    <name evidence="2" type="ORF">UFOPK1939_00618</name>
</gene>
<dbReference type="Gene3D" id="3.40.1350.10">
    <property type="match status" value="1"/>
</dbReference>
<dbReference type="NCBIfam" id="NF009154">
    <property type="entry name" value="PRK12497.3-3"/>
    <property type="match status" value="1"/>
</dbReference>
<protein>
    <submittedName>
        <fullName evidence="2">Unannotated protein</fullName>
    </submittedName>
</protein>
<dbReference type="EMBL" id="CAEZSO010000001">
    <property type="protein sequence ID" value="CAB4533977.1"/>
    <property type="molecule type" value="Genomic_DNA"/>
</dbReference>
<dbReference type="GO" id="GO:0003676">
    <property type="term" value="F:nucleic acid binding"/>
    <property type="evidence" value="ECO:0007669"/>
    <property type="project" value="InterPro"/>
</dbReference>
<dbReference type="InterPro" id="IPR011335">
    <property type="entry name" value="Restrct_endonuc-II-like"/>
</dbReference>
<dbReference type="AlphaFoldDB" id="A0A6J6I604"/>
<dbReference type="InterPro" id="IPR003509">
    <property type="entry name" value="UPF0102_YraN-like"/>
</dbReference>
<dbReference type="InterPro" id="IPR011856">
    <property type="entry name" value="tRNA_endonuc-like_dom_sf"/>
</dbReference>
<dbReference type="CDD" id="cd20736">
    <property type="entry name" value="PoNe_Nuclease"/>
    <property type="match status" value="1"/>
</dbReference>